<dbReference type="EC" id="2.3.1.225" evidence="7"/>
<name>A0A8B9QQ38_APTOW</name>
<comment type="subcellular location">
    <subcellularLocation>
        <location evidence="1">Membrane</location>
        <topology evidence="1">Multi-pass membrane protein</topology>
    </subcellularLocation>
</comment>
<dbReference type="PANTHER" id="PTHR22883:SF22">
    <property type="entry name" value="PALMITOYLTRANSFERASE ZDHHC11-RELATED"/>
    <property type="match status" value="1"/>
</dbReference>
<dbReference type="GO" id="GO:0005783">
    <property type="term" value="C:endoplasmic reticulum"/>
    <property type="evidence" value="ECO:0007669"/>
    <property type="project" value="TreeGrafter"/>
</dbReference>
<comment type="similarity">
    <text evidence="7">Belongs to the DHHC palmitoyltransferase family.</text>
</comment>
<keyword evidence="4 7" id="KW-1133">Transmembrane helix</keyword>
<dbReference type="GO" id="GO:0019706">
    <property type="term" value="F:protein-cysteine S-palmitoyltransferase activity"/>
    <property type="evidence" value="ECO:0007669"/>
    <property type="project" value="UniProtKB-EC"/>
</dbReference>
<evidence type="ECO:0000256" key="4">
    <source>
        <dbReference type="ARBA" id="ARBA00022989"/>
    </source>
</evidence>
<evidence type="ECO:0000313" key="9">
    <source>
        <dbReference type="Ensembl" id="ENSAOWP00000028895.1"/>
    </source>
</evidence>
<dbReference type="Pfam" id="PF01529">
    <property type="entry name" value="DHHC"/>
    <property type="match status" value="1"/>
</dbReference>
<dbReference type="GO" id="GO:0006612">
    <property type="term" value="P:protein targeting to membrane"/>
    <property type="evidence" value="ECO:0007669"/>
    <property type="project" value="TreeGrafter"/>
</dbReference>
<dbReference type="GO" id="GO:0005794">
    <property type="term" value="C:Golgi apparatus"/>
    <property type="evidence" value="ECO:0007669"/>
    <property type="project" value="TreeGrafter"/>
</dbReference>
<protein>
    <recommendedName>
        <fullName evidence="7">Palmitoyltransferase</fullName>
        <ecNumber evidence="7">2.3.1.225</ecNumber>
    </recommendedName>
</protein>
<dbReference type="InterPro" id="IPR039859">
    <property type="entry name" value="PFA4/ZDH16/20/ERF2-like"/>
</dbReference>
<evidence type="ECO:0000256" key="7">
    <source>
        <dbReference type="RuleBase" id="RU079119"/>
    </source>
</evidence>
<evidence type="ECO:0000256" key="2">
    <source>
        <dbReference type="ARBA" id="ARBA00022679"/>
    </source>
</evidence>
<comment type="domain">
    <text evidence="7">The DHHC domain is required for palmitoyltransferase activity.</text>
</comment>
<organism evidence="9 10">
    <name type="scientific">Apteryx owenii</name>
    <name type="common">Little spotted kiwi</name>
    <dbReference type="NCBI Taxonomy" id="8824"/>
    <lineage>
        <taxon>Eukaryota</taxon>
        <taxon>Metazoa</taxon>
        <taxon>Chordata</taxon>
        <taxon>Craniata</taxon>
        <taxon>Vertebrata</taxon>
        <taxon>Euteleostomi</taxon>
        <taxon>Archelosauria</taxon>
        <taxon>Archosauria</taxon>
        <taxon>Dinosauria</taxon>
        <taxon>Saurischia</taxon>
        <taxon>Theropoda</taxon>
        <taxon>Coelurosauria</taxon>
        <taxon>Aves</taxon>
        <taxon>Palaeognathae</taxon>
        <taxon>Apterygiformes</taxon>
        <taxon>Apterygidae</taxon>
        <taxon>Apteryx</taxon>
    </lineage>
</organism>
<accession>A0A8B9QQ38</accession>
<comment type="catalytic activity">
    <reaction evidence="7">
        <text>L-cysteinyl-[protein] + hexadecanoyl-CoA = S-hexadecanoyl-L-cysteinyl-[protein] + CoA</text>
        <dbReference type="Rhea" id="RHEA:36683"/>
        <dbReference type="Rhea" id="RHEA-COMP:10131"/>
        <dbReference type="Rhea" id="RHEA-COMP:11032"/>
        <dbReference type="ChEBI" id="CHEBI:29950"/>
        <dbReference type="ChEBI" id="CHEBI:57287"/>
        <dbReference type="ChEBI" id="CHEBI:57379"/>
        <dbReference type="ChEBI" id="CHEBI:74151"/>
        <dbReference type="EC" id="2.3.1.225"/>
    </reaction>
</comment>
<dbReference type="GO" id="GO:0016020">
    <property type="term" value="C:membrane"/>
    <property type="evidence" value="ECO:0007669"/>
    <property type="project" value="UniProtKB-SubCell"/>
</dbReference>
<evidence type="ECO:0000313" key="10">
    <source>
        <dbReference type="Proteomes" id="UP000694424"/>
    </source>
</evidence>
<evidence type="ECO:0000256" key="6">
    <source>
        <dbReference type="ARBA" id="ARBA00023315"/>
    </source>
</evidence>
<keyword evidence="3 7" id="KW-0812">Transmembrane</keyword>
<evidence type="ECO:0000256" key="1">
    <source>
        <dbReference type="ARBA" id="ARBA00004141"/>
    </source>
</evidence>
<dbReference type="Ensembl" id="ENSAOWT00000032725.1">
    <property type="protein sequence ID" value="ENSAOWP00000028895.1"/>
    <property type="gene ID" value="ENSAOWG00000019471.1"/>
</dbReference>
<sequence>CKKLTINSTSPEQLTSRNKLISPLLCTRVNGWSLPLHSFLYFNNFTLNTIGNNCIWAHNETSWTGKENTPSYFDVFLTCNTGFGVFFLHHFLSHLVATTTDPAEPNVLAKKKCNNSVAVFDRSKHKHAIQNQHCYLCEPKGRHCSACSKCIADFDHHCKWFNSCVGGRNYWFFFSAVASAVLDVFLLMLLLVFVTGRIKHSVFFPLCCLSRSQGNNTWLTFLPFIPVEVTAAGILVVMVVMILLGSPSLLCLGHLLVFHFYLRKELQLTCSNYFQKKVLEVCMKLCSSGFGRFALISLMTLPRLNICVYAIPLCA</sequence>
<keyword evidence="10" id="KW-1185">Reference proteome</keyword>
<keyword evidence="2 7" id="KW-0808">Transferase</keyword>
<dbReference type="AlphaFoldDB" id="A0A8B9QQ38"/>
<dbReference type="PROSITE" id="PS50216">
    <property type="entry name" value="DHHC"/>
    <property type="match status" value="1"/>
</dbReference>
<dbReference type="PANTHER" id="PTHR22883">
    <property type="entry name" value="ZINC FINGER DHHC DOMAIN CONTAINING PROTEIN"/>
    <property type="match status" value="1"/>
</dbReference>
<evidence type="ECO:0000259" key="8">
    <source>
        <dbReference type="Pfam" id="PF01529"/>
    </source>
</evidence>
<feature type="transmembrane region" description="Helical" evidence="7">
    <location>
        <begin position="231"/>
        <end position="258"/>
    </location>
</feature>
<reference evidence="9" key="2">
    <citation type="submission" date="2025-09" db="UniProtKB">
        <authorList>
            <consortium name="Ensembl"/>
        </authorList>
    </citation>
    <scope>IDENTIFICATION</scope>
</reference>
<keyword evidence="5 7" id="KW-0472">Membrane</keyword>
<proteinExistence type="inferred from homology"/>
<reference evidence="9" key="1">
    <citation type="submission" date="2025-08" db="UniProtKB">
        <authorList>
            <consortium name="Ensembl"/>
        </authorList>
    </citation>
    <scope>IDENTIFICATION</scope>
</reference>
<evidence type="ECO:0000256" key="5">
    <source>
        <dbReference type="ARBA" id="ARBA00023136"/>
    </source>
</evidence>
<feature type="transmembrane region" description="Helical" evidence="7">
    <location>
        <begin position="170"/>
        <end position="194"/>
    </location>
</feature>
<evidence type="ECO:0000256" key="3">
    <source>
        <dbReference type="ARBA" id="ARBA00022692"/>
    </source>
</evidence>
<dbReference type="Proteomes" id="UP000694424">
    <property type="component" value="Unplaced"/>
</dbReference>
<keyword evidence="6 7" id="KW-0012">Acyltransferase</keyword>
<dbReference type="InterPro" id="IPR001594">
    <property type="entry name" value="Palmitoyltrfase_DHHC"/>
</dbReference>
<feature type="domain" description="Palmitoyltransferase DHHC" evidence="8">
    <location>
        <begin position="130"/>
        <end position="263"/>
    </location>
</feature>